<name>F2D756_HORVV</name>
<organism evidence="1">
    <name type="scientific">Hordeum vulgare subsp. vulgare</name>
    <name type="common">Domesticated barley</name>
    <dbReference type="NCBI Taxonomy" id="112509"/>
    <lineage>
        <taxon>Eukaryota</taxon>
        <taxon>Viridiplantae</taxon>
        <taxon>Streptophyta</taxon>
        <taxon>Embryophyta</taxon>
        <taxon>Tracheophyta</taxon>
        <taxon>Spermatophyta</taxon>
        <taxon>Magnoliopsida</taxon>
        <taxon>Liliopsida</taxon>
        <taxon>Poales</taxon>
        <taxon>Poaceae</taxon>
        <taxon>BOP clade</taxon>
        <taxon>Pooideae</taxon>
        <taxon>Triticodae</taxon>
        <taxon>Triticeae</taxon>
        <taxon>Hordeinae</taxon>
        <taxon>Hordeum</taxon>
    </lineage>
</organism>
<dbReference type="EMBL" id="AK359718">
    <property type="protein sequence ID" value="BAJ90927.1"/>
    <property type="molecule type" value="mRNA"/>
</dbReference>
<reference evidence="1" key="1">
    <citation type="journal article" date="2011" name="Plant Physiol.">
        <title>Comprehensive sequence analysis of 24,783 barley full-length cDNAs derived from 12 clone libraries.</title>
        <authorList>
            <person name="Matsumoto T."/>
            <person name="Tanaka T."/>
            <person name="Sakai H."/>
            <person name="Amano N."/>
            <person name="Kanamori H."/>
            <person name="Kurita K."/>
            <person name="Kikuta A."/>
            <person name="Kamiya K."/>
            <person name="Yamamoto M."/>
            <person name="Ikawa H."/>
            <person name="Fujii N."/>
            <person name="Hori K."/>
            <person name="Itoh T."/>
            <person name="Sato K."/>
        </authorList>
    </citation>
    <scope>NUCLEOTIDE SEQUENCE</scope>
    <source>
        <tissue evidence="1">Shoot</tissue>
    </source>
</reference>
<protein>
    <submittedName>
        <fullName evidence="1">Predicted protein</fullName>
    </submittedName>
</protein>
<evidence type="ECO:0000313" key="1">
    <source>
        <dbReference type="EMBL" id="BAJ90927.1"/>
    </source>
</evidence>
<dbReference type="AlphaFoldDB" id="F2D756"/>
<proteinExistence type="evidence at transcript level"/>
<accession>F2D756</accession>
<sequence length="70" mass="8250">MTVDLFLLYVRCFGFHPCTRGQGPHGQPRCMVLASDEWRVFDIDYTNQHYELLPFLCHNHALFHGQMKLP</sequence>